<dbReference type="PROSITE" id="PS51257">
    <property type="entry name" value="PROKAR_LIPOPROTEIN"/>
    <property type="match status" value="1"/>
</dbReference>
<dbReference type="InterPro" id="IPR050767">
    <property type="entry name" value="Sel1_AlgK"/>
</dbReference>
<dbReference type="Pfam" id="PF08238">
    <property type="entry name" value="Sel1"/>
    <property type="match status" value="4"/>
</dbReference>
<protein>
    <recommendedName>
        <fullName evidence="4">Sel1 repeat family protein</fullName>
    </recommendedName>
</protein>
<dbReference type="SMART" id="SM00671">
    <property type="entry name" value="SEL1"/>
    <property type="match status" value="3"/>
</dbReference>
<dbReference type="RefSeq" id="WP_229426051.1">
    <property type="nucleotide sequence ID" value="NZ_JACHXD010000002.1"/>
</dbReference>
<keyword evidence="3" id="KW-1185">Reference proteome</keyword>
<name>A0A7W5FSD3_9BURK</name>
<sequence>MKRWSITLLACLSLAALTACREGGPHMAAGADGAGPDAARIESVAMTASQQGNAEAEQRLRSWAARGMPVAQRELGILYRARPGQQEEAMRLLEQAARSGDAQAAFHLAEAYRGIANGTSGSSAAASSGTSPGALAWRWYLAAAEKKHAKAALMLGLLARNGEGVPRDAARSARWLEAASELGNAHAMFLLAYAYREGQGVPRDAARAQHWLEESAEHEYPPALQELAMAVADSDAERAGHLLKEAHEHRRNNWNRF</sequence>
<gene>
    <name evidence="2" type="ORF">FHS03_000690</name>
</gene>
<organism evidence="2 3">
    <name type="scientific">Pseudoduganella violacea</name>
    <dbReference type="NCBI Taxonomy" id="1715466"/>
    <lineage>
        <taxon>Bacteria</taxon>
        <taxon>Pseudomonadati</taxon>
        <taxon>Pseudomonadota</taxon>
        <taxon>Betaproteobacteria</taxon>
        <taxon>Burkholderiales</taxon>
        <taxon>Oxalobacteraceae</taxon>
        <taxon>Telluria group</taxon>
        <taxon>Pseudoduganella</taxon>
    </lineage>
</organism>
<evidence type="ECO:0000313" key="2">
    <source>
        <dbReference type="EMBL" id="MBB3117664.1"/>
    </source>
</evidence>
<dbReference type="InterPro" id="IPR006597">
    <property type="entry name" value="Sel1-like"/>
</dbReference>
<dbReference type="InterPro" id="IPR011990">
    <property type="entry name" value="TPR-like_helical_dom_sf"/>
</dbReference>
<feature type="chain" id="PRO_5031212777" description="Sel1 repeat family protein" evidence="1">
    <location>
        <begin position="22"/>
        <end position="257"/>
    </location>
</feature>
<keyword evidence="1" id="KW-0732">Signal</keyword>
<feature type="signal peptide" evidence="1">
    <location>
        <begin position="1"/>
        <end position="21"/>
    </location>
</feature>
<evidence type="ECO:0000256" key="1">
    <source>
        <dbReference type="SAM" id="SignalP"/>
    </source>
</evidence>
<comment type="caution">
    <text evidence="2">The sequence shown here is derived from an EMBL/GenBank/DDBJ whole genome shotgun (WGS) entry which is preliminary data.</text>
</comment>
<dbReference type="AlphaFoldDB" id="A0A7W5FSD3"/>
<dbReference type="PANTHER" id="PTHR11102">
    <property type="entry name" value="SEL-1-LIKE PROTEIN"/>
    <property type="match status" value="1"/>
</dbReference>
<reference evidence="2 3" key="1">
    <citation type="submission" date="2020-08" db="EMBL/GenBank/DDBJ databases">
        <title>Genomic Encyclopedia of Type Strains, Phase III (KMG-III): the genomes of soil and plant-associated and newly described type strains.</title>
        <authorList>
            <person name="Whitman W."/>
        </authorList>
    </citation>
    <scope>NUCLEOTIDE SEQUENCE [LARGE SCALE GENOMIC DNA]</scope>
    <source>
        <strain evidence="2 3">CECT 8897</strain>
    </source>
</reference>
<dbReference type="EMBL" id="JACHXD010000002">
    <property type="protein sequence ID" value="MBB3117664.1"/>
    <property type="molecule type" value="Genomic_DNA"/>
</dbReference>
<dbReference type="Gene3D" id="1.25.40.10">
    <property type="entry name" value="Tetratricopeptide repeat domain"/>
    <property type="match status" value="1"/>
</dbReference>
<evidence type="ECO:0008006" key="4">
    <source>
        <dbReference type="Google" id="ProtNLM"/>
    </source>
</evidence>
<evidence type="ECO:0000313" key="3">
    <source>
        <dbReference type="Proteomes" id="UP000541535"/>
    </source>
</evidence>
<dbReference type="PANTHER" id="PTHR11102:SF160">
    <property type="entry name" value="ERAD-ASSOCIATED E3 UBIQUITIN-PROTEIN LIGASE COMPONENT HRD3"/>
    <property type="match status" value="1"/>
</dbReference>
<proteinExistence type="predicted"/>
<accession>A0A7W5FSD3</accession>
<dbReference type="Proteomes" id="UP000541535">
    <property type="component" value="Unassembled WGS sequence"/>
</dbReference>
<dbReference type="SUPFAM" id="SSF81901">
    <property type="entry name" value="HCP-like"/>
    <property type="match status" value="2"/>
</dbReference>